<accession>A0A9X1LW79</accession>
<dbReference type="Pfam" id="PF12802">
    <property type="entry name" value="MarR_2"/>
    <property type="match status" value="1"/>
</dbReference>
<dbReference type="RefSeq" id="WP_229385199.1">
    <property type="nucleotide sequence ID" value="NZ_JAGTTN010000004.1"/>
</dbReference>
<evidence type="ECO:0000256" key="1">
    <source>
        <dbReference type="SAM" id="MobiDB-lite"/>
    </source>
</evidence>
<dbReference type="SUPFAM" id="SSF46785">
    <property type="entry name" value="Winged helix' DNA-binding domain"/>
    <property type="match status" value="1"/>
</dbReference>
<comment type="caution">
    <text evidence="3">The sequence shown here is derived from an EMBL/GenBank/DDBJ whole genome shotgun (WGS) entry which is preliminary data.</text>
</comment>
<dbReference type="Proteomes" id="UP001139354">
    <property type="component" value="Unassembled WGS sequence"/>
</dbReference>
<dbReference type="InterPro" id="IPR011991">
    <property type="entry name" value="ArsR-like_HTH"/>
</dbReference>
<reference evidence="3" key="1">
    <citation type="submission" date="2021-04" db="EMBL/GenBank/DDBJ databases">
        <title>Microbacterium tenobrionis sp. nov. and Microbacterium allomyrinae sp. nov., isolated from larvae of Tenobrio molitor and Allomyrina dichotoma, respectively.</title>
        <authorList>
            <person name="Lee S.D."/>
        </authorList>
    </citation>
    <scope>NUCLEOTIDE SEQUENCE</scope>
    <source>
        <strain evidence="3">BWT-G7</strain>
    </source>
</reference>
<dbReference type="EMBL" id="JAGTTN010000004">
    <property type="protein sequence ID" value="MCC2033235.1"/>
    <property type="molecule type" value="Genomic_DNA"/>
</dbReference>
<evidence type="ECO:0000313" key="4">
    <source>
        <dbReference type="Proteomes" id="UP001139354"/>
    </source>
</evidence>
<evidence type="ECO:0000313" key="3">
    <source>
        <dbReference type="EMBL" id="MCC2033235.1"/>
    </source>
</evidence>
<organism evidence="3 4">
    <name type="scientific">Microbacterium allomyrinae</name>
    <dbReference type="NCBI Taxonomy" id="2830666"/>
    <lineage>
        <taxon>Bacteria</taxon>
        <taxon>Bacillati</taxon>
        <taxon>Actinomycetota</taxon>
        <taxon>Actinomycetes</taxon>
        <taxon>Micrococcales</taxon>
        <taxon>Microbacteriaceae</taxon>
        <taxon>Microbacterium</taxon>
    </lineage>
</organism>
<feature type="domain" description="HTH marR-type" evidence="2">
    <location>
        <begin position="32"/>
        <end position="129"/>
    </location>
</feature>
<gene>
    <name evidence="3" type="ORF">KEC57_13695</name>
</gene>
<dbReference type="Gene3D" id="1.10.10.10">
    <property type="entry name" value="Winged helix-like DNA-binding domain superfamily/Winged helix DNA-binding domain"/>
    <property type="match status" value="1"/>
</dbReference>
<dbReference type="GO" id="GO:0003700">
    <property type="term" value="F:DNA-binding transcription factor activity"/>
    <property type="evidence" value="ECO:0007669"/>
    <property type="project" value="InterPro"/>
</dbReference>
<name>A0A9X1LW79_9MICO</name>
<feature type="region of interest" description="Disordered" evidence="1">
    <location>
        <begin position="158"/>
        <end position="187"/>
    </location>
</feature>
<sequence length="187" mass="19530">MSDDASRTDPAFRTLAELVIDIAREIQLRAAQTTPVVPLTQTQGQVMRFVHNHPGCSASDIADGAGLQRANVSAALRDLRGRGYITSRRDDLDGRAIRIEATGLADETIGTLSASWAALLESGWHTAAGSAAIPASALETLARIRTGLHADRATKAFVTESPAQGGDRADSIEAASAVPAVATNDSN</sequence>
<dbReference type="InterPro" id="IPR036388">
    <property type="entry name" value="WH-like_DNA-bd_sf"/>
</dbReference>
<dbReference type="AlphaFoldDB" id="A0A9X1LW79"/>
<dbReference type="InterPro" id="IPR036390">
    <property type="entry name" value="WH_DNA-bd_sf"/>
</dbReference>
<dbReference type="SMART" id="SM00347">
    <property type="entry name" value="HTH_MARR"/>
    <property type="match status" value="1"/>
</dbReference>
<protein>
    <submittedName>
        <fullName evidence="3">MarR family transcriptional regulator</fullName>
    </submittedName>
</protein>
<keyword evidence="4" id="KW-1185">Reference proteome</keyword>
<proteinExistence type="predicted"/>
<evidence type="ECO:0000259" key="2">
    <source>
        <dbReference type="SMART" id="SM00347"/>
    </source>
</evidence>
<dbReference type="InterPro" id="IPR000835">
    <property type="entry name" value="HTH_MarR-typ"/>
</dbReference>
<dbReference type="CDD" id="cd00090">
    <property type="entry name" value="HTH_ARSR"/>
    <property type="match status" value="1"/>
</dbReference>